<dbReference type="EMBL" id="CAJNOC010000630">
    <property type="protein sequence ID" value="CAF0784799.1"/>
    <property type="molecule type" value="Genomic_DNA"/>
</dbReference>
<evidence type="ECO:0000313" key="1">
    <source>
        <dbReference type="EMBL" id="CAF0784799.1"/>
    </source>
</evidence>
<dbReference type="OrthoDB" id="10535025at2759"/>
<name>A0A813RNB4_9BILA</name>
<reference evidence="1" key="1">
    <citation type="submission" date="2021-02" db="EMBL/GenBank/DDBJ databases">
        <authorList>
            <person name="Nowell W R."/>
        </authorList>
    </citation>
    <scope>NUCLEOTIDE SEQUENCE</scope>
    <source>
        <strain evidence="1">Ploen Becks lab</strain>
    </source>
</reference>
<accession>A0A813RNB4</accession>
<proteinExistence type="predicted"/>
<gene>
    <name evidence="1" type="ORF">OXX778_LOCUS5655</name>
</gene>
<dbReference type="Proteomes" id="UP000663879">
    <property type="component" value="Unassembled WGS sequence"/>
</dbReference>
<evidence type="ECO:0000313" key="2">
    <source>
        <dbReference type="Proteomes" id="UP000663879"/>
    </source>
</evidence>
<protein>
    <submittedName>
        <fullName evidence="1">Uncharacterized protein</fullName>
    </submittedName>
</protein>
<keyword evidence="2" id="KW-1185">Reference proteome</keyword>
<dbReference type="AlphaFoldDB" id="A0A813RNB4"/>
<sequence>MSRRQVSNSQRSRANFSEDPNVNLKIVKTEIQESGEAFQLVRPVGAEKQTSEDIISKLVRQYGSRPMGISENSEEFQAVQTAFPNVAKKILNTYDGSNIISDSQQDLVGDRYLAEQIRQINEENRKKSILDKWSHLLYEGEDEKTYVSSYQPPAFDARYLQPIRSTTFTLNKPQRDF</sequence>
<organism evidence="1 2">
    <name type="scientific">Brachionus calyciflorus</name>
    <dbReference type="NCBI Taxonomy" id="104777"/>
    <lineage>
        <taxon>Eukaryota</taxon>
        <taxon>Metazoa</taxon>
        <taxon>Spiralia</taxon>
        <taxon>Gnathifera</taxon>
        <taxon>Rotifera</taxon>
        <taxon>Eurotatoria</taxon>
        <taxon>Monogononta</taxon>
        <taxon>Pseudotrocha</taxon>
        <taxon>Ploima</taxon>
        <taxon>Brachionidae</taxon>
        <taxon>Brachionus</taxon>
    </lineage>
</organism>
<comment type="caution">
    <text evidence="1">The sequence shown here is derived from an EMBL/GenBank/DDBJ whole genome shotgun (WGS) entry which is preliminary data.</text>
</comment>